<sequence>MRILRIEIAAFGKWRQKRFDFVSGNQLIYGENEAGKSTIYQFIQAILFGFPSKGKKKKDYTPKDGSAYGGKIWLEHPVYGTFVVERYKQQNRGKAKVLLDEQQGSDELLEKLLAPLTKDLFQQVFTFQQEQLTDLDHLREKELHDALISLGITGSSHVFQKRQDYYQQAQQLFKKKGQKLLINQKLNEWKKLQEKIRQKQEQESVFSQLVQQEQSYEKKQLVIQAKLKEINEKISHNKQQELNYSLYEEWQVLQANTLSQVPKEELLLELEEFSRRYQQMTERLDELEATLEKHSGMDQQSARYYFYLEQEEALKNLQKQQPQIEQWINEWQRLQIEERETAAELKILEQRWQWQRTQTPQEFLYIEEWQKLFSQNLILQDQMNQLTIRASIVLEQKRLLEEEVNKLEETYPELLQTYLPKNQTKRKIPILISAILLFILGIFIPMPWKLFFFLAALGTLGYTFYFEKGKTGQKNSLSEIKGMWQEKLGQLDNILAQVEEINQNQKNKKSEQQRLQKQVLEFAANHQLGTMNTLEMMKEYGQEVSDYQNLYERFIKKQERANEVRQQLVKANGEFDLAKDWLPLQDKDIAEKMKLLSHFIQEMEQLKFARSYQQNTLLKQEINQLKKKQKTLLNDYNERMKQVDLTYPSEVPAYLQKVKQTKTQLRRLKELDRLLTPLFPKKRTKEQLRNALNQYQEEQYQYQLEEKEMIEQHQRLKIQVEELQKDGTLDELYQEASLLKTQIQQLLERWGGLMIAGTFLGDLSTEMSERQLPQLLKVAGHYLEILTQKNYQNILLKNDTLTLTDGVTEFPIYELSTGTKDQLIMAMRFAYLSLESKRSICPIIIDDGWLHYDHQRKYQLAKLLAEFGKNYQVICFSSDQEMVSYYQDLQQSVNILKGVNNEKNS</sequence>
<reference evidence="4 5" key="1">
    <citation type="journal article" date="2017" name="BMC Microbiol.">
        <title>Comparative genomics of Enterococcus spp. isolated from bovine feces.</title>
        <authorList>
            <person name="Beukers A.G."/>
            <person name="Zaheer R."/>
            <person name="Goji N."/>
            <person name="Amoako K.K."/>
            <person name="Chaves A.V."/>
            <person name="Ward M.P."/>
            <person name="McAllister T.A."/>
        </authorList>
    </citation>
    <scope>NUCLEOTIDE SEQUENCE [LARGE SCALE GENOMIC DNA]</scope>
    <source>
        <strain evidence="4 5">F1129D 143</strain>
    </source>
</reference>
<dbReference type="InterPro" id="IPR027417">
    <property type="entry name" value="P-loop_NTPase"/>
</dbReference>
<dbReference type="PANTHER" id="PTHR41259:SF1">
    <property type="entry name" value="DOUBLE-STRAND BREAK REPAIR RAD50 ATPASE, PUTATIVE-RELATED"/>
    <property type="match status" value="1"/>
</dbReference>
<dbReference type="SUPFAM" id="SSF52540">
    <property type="entry name" value="P-loop containing nucleoside triphosphate hydrolases"/>
    <property type="match status" value="1"/>
</dbReference>
<dbReference type="InterPro" id="IPR038734">
    <property type="entry name" value="YhaN_AAA"/>
</dbReference>
<evidence type="ECO:0000259" key="3">
    <source>
        <dbReference type="Pfam" id="PF13514"/>
    </source>
</evidence>
<dbReference type="AlphaFoldDB" id="A0A1V8Y5V5"/>
<feature type="coiled-coil region" evidence="1">
    <location>
        <begin position="263"/>
        <end position="297"/>
    </location>
</feature>
<dbReference type="OrthoDB" id="9764467at2"/>
<feature type="coiled-coil region" evidence="1">
    <location>
        <begin position="681"/>
        <end position="749"/>
    </location>
</feature>
<dbReference type="Gene3D" id="3.40.50.300">
    <property type="entry name" value="P-loop containing nucleotide triphosphate hydrolases"/>
    <property type="match status" value="2"/>
</dbReference>
<evidence type="ECO:0000313" key="4">
    <source>
        <dbReference type="EMBL" id="OQO67968.1"/>
    </source>
</evidence>
<keyword evidence="2" id="KW-1133">Transmembrane helix</keyword>
<proteinExistence type="predicted"/>
<keyword evidence="1" id="KW-0175">Coiled coil</keyword>
<feature type="coiled-coil region" evidence="1">
    <location>
        <begin position="488"/>
        <end position="518"/>
    </location>
</feature>
<feature type="coiled-coil region" evidence="1">
    <location>
        <begin position="383"/>
        <end position="417"/>
    </location>
</feature>
<protein>
    <recommendedName>
        <fullName evidence="3">YhaN AAA domain-containing protein</fullName>
    </recommendedName>
</protein>
<evidence type="ECO:0000313" key="5">
    <source>
        <dbReference type="Proteomes" id="UP000192477"/>
    </source>
</evidence>
<evidence type="ECO:0000256" key="2">
    <source>
        <dbReference type="SAM" id="Phobius"/>
    </source>
</evidence>
<keyword evidence="2" id="KW-0812">Transmembrane</keyword>
<dbReference type="Pfam" id="PF13514">
    <property type="entry name" value="AAA_27"/>
    <property type="match status" value="1"/>
</dbReference>
<dbReference type="Proteomes" id="UP000192477">
    <property type="component" value="Unassembled WGS sequence"/>
</dbReference>
<feature type="domain" description="YhaN AAA" evidence="3">
    <location>
        <begin position="1"/>
        <end position="201"/>
    </location>
</feature>
<accession>A0A1V8Y5V5</accession>
<dbReference type="STRING" id="112904.BH747_13050"/>
<dbReference type="EMBL" id="MJEA01000022">
    <property type="protein sequence ID" value="OQO67968.1"/>
    <property type="molecule type" value="Genomic_DNA"/>
</dbReference>
<gene>
    <name evidence="4" type="ORF">BH747_13050</name>
</gene>
<feature type="transmembrane region" description="Helical" evidence="2">
    <location>
        <begin position="428"/>
        <end position="444"/>
    </location>
</feature>
<dbReference type="PANTHER" id="PTHR41259">
    <property type="entry name" value="DOUBLE-STRAND BREAK REPAIR RAD50 ATPASE, PUTATIVE-RELATED"/>
    <property type="match status" value="1"/>
</dbReference>
<keyword evidence="2" id="KW-0472">Membrane</keyword>
<organism evidence="4 5">
    <name type="scientific">Enterococcus villorum</name>
    <dbReference type="NCBI Taxonomy" id="112904"/>
    <lineage>
        <taxon>Bacteria</taxon>
        <taxon>Bacillati</taxon>
        <taxon>Bacillota</taxon>
        <taxon>Bacilli</taxon>
        <taxon>Lactobacillales</taxon>
        <taxon>Enterococcaceae</taxon>
        <taxon>Enterococcus</taxon>
    </lineage>
</organism>
<name>A0A1V8Y5V5_9ENTE</name>
<dbReference type="RefSeq" id="WP_081184998.1">
    <property type="nucleotide sequence ID" value="NZ_MJEA01000022.1"/>
</dbReference>
<comment type="caution">
    <text evidence="4">The sequence shown here is derived from an EMBL/GenBank/DDBJ whole genome shotgun (WGS) entry which is preliminary data.</text>
</comment>
<evidence type="ECO:0000256" key="1">
    <source>
        <dbReference type="SAM" id="Coils"/>
    </source>
</evidence>